<name>I7ZHH1_9GAMM</name>
<evidence type="ECO:0000313" key="1">
    <source>
        <dbReference type="EMBL" id="EIT71349.1"/>
    </source>
</evidence>
<keyword evidence="2" id="KW-1185">Reference proteome</keyword>
<dbReference type="Proteomes" id="UP000003704">
    <property type="component" value="Unassembled WGS sequence"/>
</dbReference>
<organism evidence="1 2">
    <name type="scientific">Hydrocarboniphaga effusa AP103</name>
    <dbReference type="NCBI Taxonomy" id="1172194"/>
    <lineage>
        <taxon>Bacteria</taxon>
        <taxon>Pseudomonadati</taxon>
        <taxon>Pseudomonadota</taxon>
        <taxon>Gammaproteobacteria</taxon>
        <taxon>Nevskiales</taxon>
        <taxon>Nevskiaceae</taxon>
        <taxon>Hydrocarboniphaga</taxon>
    </lineage>
</organism>
<reference evidence="1 2" key="1">
    <citation type="journal article" date="2012" name="J. Bacteriol.">
        <title>Genome Sequence of n-Alkane-Degrading Hydrocarboniphaga effusa Strain AP103T (ATCC BAA-332T).</title>
        <authorList>
            <person name="Chang H.K."/>
            <person name="Zylstra G.J."/>
            <person name="Chae J.C."/>
        </authorList>
    </citation>
    <scope>NUCLEOTIDE SEQUENCE [LARGE SCALE GENOMIC DNA]</scope>
    <source>
        <strain evidence="1 2">AP103</strain>
    </source>
</reference>
<sequence>MDEGLKTTYSVKTKAGKQYNCYVMGTIGITGKNVSDAMCNEKGKPAVNPLTGK</sequence>
<evidence type="ECO:0000313" key="2">
    <source>
        <dbReference type="Proteomes" id="UP000003704"/>
    </source>
</evidence>
<accession>I7ZHH1</accession>
<proteinExistence type="predicted"/>
<protein>
    <submittedName>
        <fullName evidence="1">Uncharacterized protein</fullName>
    </submittedName>
</protein>
<dbReference type="AlphaFoldDB" id="I7ZHH1"/>
<dbReference type="EMBL" id="AKGD01000001">
    <property type="protein sequence ID" value="EIT71349.1"/>
    <property type="molecule type" value="Genomic_DNA"/>
</dbReference>
<comment type="caution">
    <text evidence="1">The sequence shown here is derived from an EMBL/GenBank/DDBJ whole genome shotgun (WGS) entry which is preliminary data.</text>
</comment>
<gene>
    <name evidence="1" type="ORF">WQQ_14860</name>
</gene>